<name>A0A9W6W9X6_9ACTN</name>
<organism evidence="4 5">
    <name type="scientific">Actinorhabdospora filicis</name>
    <dbReference type="NCBI Taxonomy" id="1785913"/>
    <lineage>
        <taxon>Bacteria</taxon>
        <taxon>Bacillati</taxon>
        <taxon>Actinomycetota</taxon>
        <taxon>Actinomycetes</taxon>
        <taxon>Micromonosporales</taxon>
        <taxon>Micromonosporaceae</taxon>
        <taxon>Actinorhabdospora</taxon>
    </lineage>
</organism>
<dbReference type="InterPro" id="IPR029063">
    <property type="entry name" value="SAM-dependent_MTases_sf"/>
</dbReference>
<keyword evidence="5" id="KW-1185">Reference proteome</keyword>
<dbReference type="EMBL" id="BSTX01000002">
    <property type="protein sequence ID" value="GLZ78443.1"/>
    <property type="molecule type" value="Genomic_DNA"/>
</dbReference>
<proteinExistence type="predicted"/>
<dbReference type="Proteomes" id="UP001165079">
    <property type="component" value="Unassembled WGS sequence"/>
</dbReference>
<dbReference type="PANTHER" id="PTHR43464">
    <property type="entry name" value="METHYLTRANSFERASE"/>
    <property type="match status" value="1"/>
</dbReference>
<evidence type="ECO:0000313" key="4">
    <source>
        <dbReference type="EMBL" id="GLZ78443.1"/>
    </source>
</evidence>
<dbReference type="PANTHER" id="PTHR43464:SF19">
    <property type="entry name" value="UBIQUINONE BIOSYNTHESIS O-METHYLTRANSFERASE, MITOCHONDRIAL"/>
    <property type="match status" value="1"/>
</dbReference>
<keyword evidence="3" id="KW-0949">S-adenosyl-L-methionine</keyword>
<dbReference type="RefSeq" id="WP_285663595.1">
    <property type="nucleotide sequence ID" value="NZ_BSTX01000002.1"/>
</dbReference>
<evidence type="ECO:0000256" key="1">
    <source>
        <dbReference type="ARBA" id="ARBA00022603"/>
    </source>
</evidence>
<dbReference type="Pfam" id="PF13489">
    <property type="entry name" value="Methyltransf_23"/>
    <property type="match status" value="1"/>
</dbReference>
<dbReference type="GO" id="GO:0008168">
    <property type="term" value="F:methyltransferase activity"/>
    <property type="evidence" value="ECO:0007669"/>
    <property type="project" value="UniProtKB-KW"/>
</dbReference>
<dbReference type="GO" id="GO:0032259">
    <property type="term" value="P:methylation"/>
    <property type="evidence" value="ECO:0007669"/>
    <property type="project" value="UniProtKB-KW"/>
</dbReference>
<keyword evidence="2" id="KW-0808">Transferase</keyword>
<dbReference type="Gene3D" id="3.40.50.150">
    <property type="entry name" value="Vaccinia Virus protein VP39"/>
    <property type="match status" value="1"/>
</dbReference>
<dbReference type="SUPFAM" id="SSF53335">
    <property type="entry name" value="S-adenosyl-L-methionine-dependent methyltransferases"/>
    <property type="match status" value="1"/>
</dbReference>
<sequence>MYIDTESTVGSAPSTRTLMRAARRLYPGPPSPTIALQRLRPAVCPLDRVLQYVPADARVLDVGCGGGLFLGLLAASGRRVSGHGVDMSASAIAIADAMAARVTETGSVLTFECQDATTPWPRGEYDVVSMLDLLHHVPPGEQRAVFAKAVAALRPGGTLLYKDMATRPRWRAAANQLHDLVLARQWIHHVALDEVRRWAVEEDLDIVHFERINRLWYGHELLVLRRSGS</sequence>
<evidence type="ECO:0000313" key="5">
    <source>
        <dbReference type="Proteomes" id="UP001165079"/>
    </source>
</evidence>
<reference evidence="4" key="1">
    <citation type="submission" date="2023-03" db="EMBL/GenBank/DDBJ databases">
        <title>Actinorhabdospora filicis NBRC 111898.</title>
        <authorList>
            <person name="Ichikawa N."/>
            <person name="Sato H."/>
            <person name="Tonouchi N."/>
        </authorList>
    </citation>
    <scope>NUCLEOTIDE SEQUENCE</scope>
    <source>
        <strain evidence="4">NBRC 111898</strain>
    </source>
</reference>
<keyword evidence="1" id="KW-0489">Methyltransferase</keyword>
<protein>
    <recommendedName>
        <fullName evidence="6">Class I SAM-dependent methyltransferase</fullName>
    </recommendedName>
</protein>
<evidence type="ECO:0000256" key="2">
    <source>
        <dbReference type="ARBA" id="ARBA00022679"/>
    </source>
</evidence>
<evidence type="ECO:0008006" key="6">
    <source>
        <dbReference type="Google" id="ProtNLM"/>
    </source>
</evidence>
<evidence type="ECO:0000256" key="3">
    <source>
        <dbReference type="ARBA" id="ARBA00022691"/>
    </source>
</evidence>
<dbReference type="AlphaFoldDB" id="A0A9W6W9X6"/>
<accession>A0A9W6W9X6</accession>
<comment type="caution">
    <text evidence="4">The sequence shown here is derived from an EMBL/GenBank/DDBJ whole genome shotgun (WGS) entry which is preliminary data.</text>
</comment>
<gene>
    <name evidence="4" type="ORF">Afil01_32500</name>
</gene>